<dbReference type="KEGG" id="npz:ACX27_16760"/>
<dbReference type="Gene3D" id="3.40.50.1820">
    <property type="entry name" value="alpha/beta hydrolase"/>
    <property type="match status" value="1"/>
</dbReference>
<evidence type="ECO:0000313" key="2">
    <source>
        <dbReference type="EMBL" id="ALF54120.1"/>
    </source>
</evidence>
<accession>A0A0M4T388</accession>
<gene>
    <name evidence="2" type="ORF">ACX27_16760</name>
</gene>
<dbReference type="PATRIC" id="fig|224013.5.peg.4008"/>
<dbReference type="OrthoDB" id="9780765at2"/>
<keyword evidence="2" id="KW-0378">Hydrolase</keyword>
<dbReference type="Pfam" id="PF00561">
    <property type="entry name" value="Abhydrolase_1"/>
    <property type="match status" value="2"/>
</dbReference>
<dbReference type="PANTHER" id="PTHR46438:SF11">
    <property type="entry name" value="LIPASE-RELATED"/>
    <property type="match status" value="1"/>
</dbReference>
<feature type="domain" description="AB hydrolase-1" evidence="1">
    <location>
        <begin position="211"/>
        <end position="266"/>
    </location>
</feature>
<dbReference type="RefSeq" id="WP_062294551.1">
    <property type="nucleotide sequence ID" value="NZ_CP012036.1"/>
</dbReference>
<dbReference type="SUPFAM" id="SSF53474">
    <property type="entry name" value="alpha/beta-Hydrolases"/>
    <property type="match status" value="1"/>
</dbReference>
<dbReference type="InterPro" id="IPR029058">
    <property type="entry name" value="AB_hydrolase_fold"/>
</dbReference>
<dbReference type="EMBL" id="CP012036">
    <property type="protein sequence ID" value="ALF54120.1"/>
    <property type="molecule type" value="Genomic_DNA"/>
</dbReference>
<dbReference type="PRINTS" id="PR00111">
    <property type="entry name" value="ABHYDROLASE"/>
</dbReference>
<dbReference type="AlphaFoldDB" id="A0A0M4T388"/>
<reference evidence="2 3" key="2">
    <citation type="journal article" date="2016" name="Genome Announc.">
        <title>Draft Genome Sequence of the N2-Fixing Cyanobacterium Nostoc piscinale CENA21, Isolated from the Brazilian Amazon Floodplain.</title>
        <authorList>
            <person name="Leao T."/>
            <person name="Guimaraes P.I."/>
            <person name="de Melo A.G."/>
            <person name="Ramos R.T."/>
            <person name="Leao P.N."/>
            <person name="Silva A."/>
            <person name="Fiore M.F."/>
            <person name="Schneider M.P."/>
        </authorList>
    </citation>
    <scope>NUCLEOTIDE SEQUENCE [LARGE SCALE GENOMIC DNA]</scope>
    <source>
        <strain evidence="2 3">CENA21</strain>
    </source>
</reference>
<feature type="domain" description="AB hydrolase-1" evidence="1">
    <location>
        <begin position="30"/>
        <end position="128"/>
    </location>
</feature>
<dbReference type="Proteomes" id="UP000062645">
    <property type="component" value="Chromosome"/>
</dbReference>
<proteinExistence type="predicted"/>
<protein>
    <submittedName>
        <fullName evidence="2">Alpha/beta hydrolase</fullName>
    </submittedName>
</protein>
<reference evidence="3" key="1">
    <citation type="submission" date="2015-07" db="EMBL/GenBank/DDBJ databases">
        <title>Genome Of Nitrogen-Fixing Cyanobacterium Nostoc piscinale CENA21 From Solimoes/Amazon River Floodplain Sediments And Comparative Genomics To Uncover Biosynthetic Natural Products Potential.</title>
        <authorList>
            <person name="Leao T.F."/>
            <person name="Leao P.N."/>
            <person name="Guimaraes P.I."/>
            <person name="de Melo A.G.C."/>
            <person name="Ramos R.T.J."/>
            <person name="Silva A."/>
            <person name="Fiore M.F."/>
            <person name="Schneider M.P.C."/>
        </authorList>
    </citation>
    <scope>NUCLEOTIDE SEQUENCE [LARGE SCALE GENOMIC DNA]</scope>
    <source>
        <strain evidence="3">CENA21</strain>
    </source>
</reference>
<dbReference type="STRING" id="224013.ACX27_16760"/>
<dbReference type="InterPro" id="IPR000073">
    <property type="entry name" value="AB_hydrolase_1"/>
</dbReference>
<dbReference type="PANTHER" id="PTHR46438">
    <property type="entry name" value="ALPHA/BETA-HYDROLASES SUPERFAMILY PROTEIN"/>
    <property type="match status" value="1"/>
</dbReference>
<evidence type="ECO:0000313" key="3">
    <source>
        <dbReference type="Proteomes" id="UP000062645"/>
    </source>
</evidence>
<sequence>MNQAEQLQDQYVKVGSVNTRYWQAGDSGSTVILLHGGGGYIELWKYNILELAKHHRVYAFDMVGAGRSDKPDAAHYTFDFMAQFTRDFMKVLEIPKAILIGTSAGGGVALTLTLNFPQLVERLILVGSAGLGKELNFLLRVTTIPGLGKLFSSPSKSGVAMLCKQAVYDSKLITDEIVEEFYQMATLPGAAQATLNLGRSNFNIWGQFYHSITDKLHTIEVPTLIIWGRQDPMVPLTHAQNAVKIISHAQLEIIEECGHWSPIEHPQKFNQLVLEFLS</sequence>
<name>A0A0M4T388_9NOSO</name>
<keyword evidence="3" id="KW-1185">Reference proteome</keyword>
<dbReference type="GO" id="GO:0016787">
    <property type="term" value="F:hydrolase activity"/>
    <property type="evidence" value="ECO:0007669"/>
    <property type="project" value="UniProtKB-KW"/>
</dbReference>
<evidence type="ECO:0000259" key="1">
    <source>
        <dbReference type="Pfam" id="PF00561"/>
    </source>
</evidence>
<organism evidence="2 3">
    <name type="scientific">Nostoc piscinale CENA21</name>
    <dbReference type="NCBI Taxonomy" id="224013"/>
    <lineage>
        <taxon>Bacteria</taxon>
        <taxon>Bacillati</taxon>
        <taxon>Cyanobacteriota</taxon>
        <taxon>Cyanophyceae</taxon>
        <taxon>Nostocales</taxon>
        <taxon>Nostocaceae</taxon>
        <taxon>Nostoc</taxon>
    </lineage>
</organism>